<gene>
    <name evidence="1" type="ORF">B1A_01115</name>
</gene>
<proteinExistence type="predicted"/>
<accession>T1CCX8</accession>
<organism evidence="1">
    <name type="scientific">mine drainage metagenome</name>
    <dbReference type="NCBI Taxonomy" id="410659"/>
    <lineage>
        <taxon>unclassified sequences</taxon>
        <taxon>metagenomes</taxon>
        <taxon>ecological metagenomes</taxon>
    </lineage>
</organism>
<dbReference type="AlphaFoldDB" id="T1CCX8"/>
<sequence>LAGLLGDRVSLGFVVETERQVEGHLNGHPGALPADDHRSRAIVEQMRADEIVHGAHAKAAGGIDLPSPVRALMSATARVMTTTAHWI</sequence>
<name>T1CCX8_9ZZZZ</name>
<protein>
    <submittedName>
        <fullName evidence="1">Ubiquinone biosynthesis</fullName>
    </submittedName>
</protein>
<dbReference type="EMBL" id="AUZX01000846">
    <property type="protein sequence ID" value="EQD80222.1"/>
    <property type="molecule type" value="Genomic_DNA"/>
</dbReference>
<keyword evidence="1" id="KW-0830">Ubiquinone</keyword>
<evidence type="ECO:0000313" key="1">
    <source>
        <dbReference type="EMBL" id="EQD80222.1"/>
    </source>
</evidence>
<reference evidence="1" key="1">
    <citation type="submission" date="2013-08" db="EMBL/GenBank/DDBJ databases">
        <authorList>
            <person name="Mendez C."/>
            <person name="Richter M."/>
            <person name="Ferrer M."/>
            <person name="Sanchez J."/>
        </authorList>
    </citation>
    <scope>NUCLEOTIDE SEQUENCE</scope>
</reference>
<comment type="caution">
    <text evidence="1">The sequence shown here is derived from an EMBL/GenBank/DDBJ whole genome shotgun (WGS) entry which is preliminary data.</text>
</comment>
<dbReference type="Pfam" id="PF03232">
    <property type="entry name" value="COQ7"/>
    <property type="match status" value="1"/>
</dbReference>
<reference evidence="1" key="2">
    <citation type="journal article" date="2014" name="ISME J.">
        <title>Microbial stratification in low pH oxic and suboxic macroscopic growths along an acid mine drainage.</title>
        <authorList>
            <person name="Mendez-Garcia C."/>
            <person name="Mesa V."/>
            <person name="Sprenger R.R."/>
            <person name="Richter M."/>
            <person name="Diez M.S."/>
            <person name="Solano J."/>
            <person name="Bargiela R."/>
            <person name="Golyshina O.V."/>
            <person name="Manteca A."/>
            <person name="Ramos J.L."/>
            <person name="Gallego J.R."/>
            <person name="Llorente I."/>
            <person name="Martins Dos Santos V.A."/>
            <person name="Jensen O.N."/>
            <person name="Pelaez A.I."/>
            <person name="Sanchez J."/>
            <person name="Ferrer M."/>
        </authorList>
    </citation>
    <scope>NUCLEOTIDE SEQUENCE</scope>
</reference>
<feature type="non-terminal residue" evidence="1">
    <location>
        <position position="1"/>
    </location>
</feature>